<dbReference type="EnsemblPlants" id="LPERR04G02800.1">
    <property type="protein sequence ID" value="LPERR04G02800.1"/>
    <property type="gene ID" value="LPERR04G02800"/>
</dbReference>
<proteinExistence type="predicted"/>
<dbReference type="Proteomes" id="UP000032180">
    <property type="component" value="Chromosome 4"/>
</dbReference>
<accession>A0A0D9W2N5</accession>
<reference evidence="2" key="2">
    <citation type="submission" date="2013-12" db="EMBL/GenBank/DDBJ databases">
        <authorList>
            <person name="Yu Y."/>
            <person name="Lee S."/>
            <person name="de Baynast K."/>
            <person name="Wissotski M."/>
            <person name="Liu L."/>
            <person name="Talag J."/>
            <person name="Goicoechea J."/>
            <person name="Angelova A."/>
            <person name="Jetty R."/>
            <person name="Kudrna D."/>
            <person name="Golser W."/>
            <person name="Rivera L."/>
            <person name="Zhang J."/>
            <person name="Wing R."/>
        </authorList>
    </citation>
    <scope>NUCLEOTIDE SEQUENCE</scope>
</reference>
<organism evidence="1 2">
    <name type="scientific">Leersia perrieri</name>
    <dbReference type="NCBI Taxonomy" id="77586"/>
    <lineage>
        <taxon>Eukaryota</taxon>
        <taxon>Viridiplantae</taxon>
        <taxon>Streptophyta</taxon>
        <taxon>Embryophyta</taxon>
        <taxon>Tracheophyta</taxon>
        <taxon>Spermatophyta</taxon>
        <taxon>Magnoliopsida</taxon>
        <taxon>Liliopsida</taxon>
        <taxon>Poales</taxon>
        <taxon>Poaceae</taxon>
        <taxon>BOP clade</taxon>
        <taxon>Oryzoideae</taxon>
        <taxon>Oryzeae</taxon>
        <taxon>Oryzinae</taxon>
        <taxon>Leersia</taxon>
    </lineage>
</organism>
<reference evidence="1 2" key="1">
    <citation type="submission" date="2012-08" db="EMBL/GenBank/DDBJ databases">
        <title>Oryza genome evolution.</title>
        <authorList>
            <person name="Wing R.A."/>
        </authorList>
    </citation>
    <scope>NUCLEOTIDE SEQUENCE</scope>
</reference>
<sequence length="109" mass="11289">MGHQIRLPGGVVFQIKEEEQNPGSGEAGVVETWETFPEFLPRRSCRRQWRLHGEAGRLGLGGEWTRGSMGVQFRGSTVAGEAPGAGATASAALLGEGDGIGGAAVVEAA</sequence>
<dbReference type="Gramene" id="LPERR04G02800.1">
    <property type="protein sequence ID" value="LPERR04G02800.1"/>
    <property type="gene ID" value="LPERR04G02800"/>
</dbReference>
<reference evidence="1" key="3">
    <citation type="submission" date="2015-04" db="UniProtKB">
        <authorList>
            <consortium name="EnsemblPlants"/>
        </authorList>
    </citation>
    <scope>IDENTIFICATION</scope>
</reference>
<dbReference type="HOGENOM" id="CLU_2187707_0_0_1"/>
<name>A0A0D9W2N5_9ORYZ</name>
<keyword evidence="2" id="KW-1185">Reference proteome</keyword>
<protein>
    <submittedName>
        <fullName evidence="1">Uncharacterized protein</fullName>
    </submittedName>
</protein>
<evidence type="ECO:0000313" key="2">
    <source>
        <dbReference type="Proteomes" id="UP000032180"/>
    </source>
</evidence>
<evidence type="ECO:0000313" key="1">
    <source>
        <dbReference type="EnsemblPlants" id="LPERR04G02800.1"/>
    </source>
</evidence>
<dbReference type="AlphaFoldDB" id="A0A0D9W2N5"/>